<feature type="transmembrane region" description="Helical" evidence="1">
    <location>
        <begin position="45"/>
        <end position="68"/>
    </location>
</feature>
<evidence type="ECO:0000313" key="2">
    <source>
        <dbReference type="EMBL" id="KAF8795906.1"/>
    </source>
</evidence>
<keyword evidence="1" id="KW-0472">Membrane</keyword>
<evidence type="ECO:0000256" key="1">
    <source>
        <dbReference type="SAM" id="Phobius"/>
    </source>
</evidence>
<dbReference type="EMBL" id="JABXBU010000001">
    <property type="protein sequence ID" value="KAF8795906.1"/>
    <property type="molecule type" value="Genomic_DNA"/>
</dbReference>
<protein>
    <submittedName>
        <fullName evidence="2">Uncharacterized protein</fullName>
    </submittedName>
</protein>
<feature type="transmembrane region" description="Helical" evidence="1">
    <location>
        <begin position="318"/>
        <end position="338"/>
    </location>
</feature>
<evidence type="ECO:0000313" key="3">
    <source>
        <dbReference type="Proteomes" id="UP000807504"/>
    </source>
</evidence>
<organism evidence="2 3">
    <name type="scientific">Argiope bruennichi</name>
    <name type="common">Wasp spider</name>
    <name type="synonym">Aranea bruennichi</name>
    <dbReference type="NCBI Taxonomy" id="94029"/>
    <lineage>
        <taxon>Eukaryota</taxon>
        <taxon>Metazoa</taxon>
        <taxon>Ecdysozoa</taxon>
        <taxon>Arthropoda</taxon>
        <taxon>Chelicerata</taxon>
        <taxon>Arachnida</taxon>
        <taxon>Araneae</taxon>
        <taxon>Araneomorphae</taxon>
        <taxon>Entelegynae</taxon>
        <taxon>Araneoidea</taxon>
        <taxon>Araneidae</taxon>
        <taxon>Argiope</taxon>
    </lineage>
</organism>
<name>A0A8T0FZ02_ARGBR</name>
<dbReference type="Proteomes" id="UP000807504">
    <property type="component" value="Unassembled WGS sequence"/>
</dbReference>
<comment type="caution">
    <text evidence="2">The sequence shown here is derived from an EMBL/GenBank/DDBJ whole genome shotgun (WGS) entry which is preliminary data.</text>
</comment>
<gene>
    <name evidence="2" type="ORF">HNY73_000353</name>
</gene>
<keyword evidence="3" id="KW-1185">Reference proteome</keyword>
<feature type="transmembrane region" description="Helical" evidence="1">
    <location>
        <begin position="233"/>
        <end position="253"/>
    </location>
</feature>
<accession>A0A8T0FZ02</accession>
<dbReference type="AlphaFoldDB" id="A0A8T0FZ02"/>
<feature type="transmembrane region" description="Helical" evidence="1">
    <location>
        <begin position="172"/>
        <end position="189"/>
    </location>
</feature>
<sequence length="373" mass="42554">MFYFVALIFPLKEKHTQCQQLLKPCLEYGATLLLSLYIIGDFRNLYQLIGFLPMGLIFSSLFTDIFSITIRVTLLFKREAILCTLVYLQDIHSGLQTNKFLNQVSQLAIGMLVSYILPGTLMWYTVTMCFPGYEPVLKHYVKYTFYGLSTENKWADCFLFVTTDHLLETQQHILSGFLIVLCWYILGLLKEIVESFSAIAQGEEDMPRFFDAYLRYSKIVSCSILRVEQSLSLLLLFLYGFLVFSIFSVTTYLMTAELSKVPTPMVTSQLVLLFVSIIGFYVTSFQAIAVHNVAVKVRNSIYKMVSRSNSYNYDTKSLLLTMASNFPSGVVVTAWGLFSLKNSFLQKTTSGMITYATLLSQLGDQGIYRHVFK</sequence>
<feature type="transmembrane region" description="Helical" evidence="1">
    <location>
        <begin position="107"/>
        <end position="126"/>
    </location>
</feature>
<keyword evidence="1" id="KW-0812">Transmembrane</keyword>
<proteinExistence type="predicted"/>
<feature type="transmembrane region" description="Helical" evidence="1">
    <location>
        <begin position="273"/>
        <end position="297"/>
    </location>
</feature>
<keyword evidence="1" id="KW-1133">Transmembrane helix</keyword>
<reference evidence="2" key="2">
    <citation type="submission" date="2020-06" db="EMBL/GenBank/DDBJ databases">
        <authorList>
            <person name="Sheffer M."/>
        </authorList>
    </citation>
    <scope>NUCLEOTIDE SEQUENCE</scope>
</reference>
<reference evidence="2" key="1">
    <citation type="journal article" date="2020" name="bioRxiv">
        <title>Chromosome-level reference genome of the European wasp spider Argiope bruennichi: a resource for studies on range expansion and evolutionary adaptation.</title>
        <authorList>
            <person name="Sheffer M.M."/>
            <person name="Hoppe A."/>
            <person name="Krehenwinkel H."/>
            <person name="Uhl G."/>
            <person name="Kuss A.W."/>
            <person name="Jensen L."/>
            <person name="Jensen C."/>
            <person name="Gillespie R.G."/>
            <person name="Hoff K.J."/>
            <person name="Prost S."/>
        </authorList>
    </citation>
    <scope>NUCLEOTIDE SEQUENCE</scope>
</reference>